<evidence type="ECO:0000256" key="2">
    <source>
        <dbReference type="SAM" id="SignalP"/>
    </source>
</evidence>
<dbReference type="OrthoDB" id="220327at2"/>
<organism evidence="3 4">
    <name type="scientific">Methylomagnum ishizawai</name>
    <dbReference type="NCBI Taxonomy" id="1760988"/>
    <lineage>
        <taxon>Bacteria</taxon>
        <taxon>Pseudomonadati</taxon>
        <taxon>Pseudomonadota</taxon>
        <taxon>Gammaproteobacteria</taxon>
        <taxon>Methylococcales</taxon>
        <taxon>Methylococcaceae</taxon>
        <taxon>Methylomagnum</taxon>
    </lineage>
</organism>
<accession>A0A1Y6CX31</accession>
<evidence type="ECO:0000256" key="1">
    <source>
        <dbReference type="SAM" id="Phobius"/>
    </source>
</evidence>
<sequence>MPSRYTLPVLLCLCLAAIAQAGPLPPSQVPDALKPWVDWALWDHPDRNCPPMPGADGERPCVWPARLALDLDEHGGRFELRVQVYTPSWVALPGAAEHWPGAVEADGQPTALEAQDDRPGLRLAPGSHTVTGHYTWDALPESLPLPAHIGLIELKLKGKPVSIPAFNDDGALWIHNEGAAKPAEIADTLALKVYRRIDDSVPVRITTHLDLDIAGRPRELLLQGAVLDHAIPLRVDSPLPARLEADGRLRVQARPGHWSLDIITRQPGEVGELKPGTPAEPWPAEEIWAYAANPGIRLAEIEGVPALDPRQTELPEVWKQLPAYHLEPGAAMVFKTLRRGDPDPEPDSLDLHRRLWLDFDGQGYTVNDQIGGRMTQGWRLNAGQGLDLGRVSLDGEPQSITHDTTGGGIGVEVRRGELALSADGRLPGSATLSVAGWDRDFRQVDAELNLPPGWRLLAATGVDQAPGTWIARWSLLDLFIVLIAALAVGRLWGWPWTGLAVAGLALSWHEPDAPRYIWLHVLAAVALARNLPEGRARQVAGGYRNLAALALALIALPFMAERIRVGLYPQLEYPWVAQAAPAAQAELAVPARQPVEEAAPTAGATLDRTFRAMSKAAQLSAPATPAAAPPAQPPRAIDPNAITQTGPGLPEWRWTTIPLSWNGPVTRAQEMRLFLLPPAANLVLNLLEVLLVLGLAGLLVWGKPGPRPSGPGGAAPRRGSLPFLLIPLLLFLPEAKAEIPSPELLDTLRDRLLAPPDCQPRCAEIPLLRLETAPGELRQTLDITSAAQTAVPLPAQPGQWSPSRAEVDGKPAQSLFRDSGGLLWLVLEPGRHSVVLAGPLPPREQIALPLPLKPRRAEATGTGWTVAGIGDNGVPEPQLQLIRTAERQGAEATPTLEARPLPPFLEVRRVLRLGLTWRVETWVQRQFPADSPVAVEIPLIPGESVVTGGVRVKDGKLLANLLPGQTQLSWESVLEPQPSLTLTAPNTTAWTEFWQADVSPIWHMGSEGLAVVHHQNPAGAWLPEWRPWPGESVTLRLSRPVGIPGRTLTLDASELRLAPGQRATEATLSLRLRSSQGGRHDLELPEAAVLQSVSIDGTPQPIRPQGRTVSLPLHPGTQTATLVWRDDHGIDTRLSAPALDLGAPSVNASTQIDLGPDRWVLLLGGPALGPAVLFWGVLLLILLLAYGLGRVPLSPLRPWQWALLLVGLSQIPAFGGILVVAWLLGLAWRERVGRTLGDRGFNALQTGLALLTLAALASLLDAVQQGLLGLPEMQVAGNGSDAYHLHWYQDRAESRPPRPWVVSAPLWLYRGLMLAWALWLAYALLDWLRWGWKAYAADGWWRTRPKADPPEP</sequence>
<keyword evidence="2" id="KW-0732">Signal</keyword>
<keyword evidence="1" id="KW-0472">Membrane</keyword>
<gene>
    <name evidence="3" type="ORF">SAMN02949497_2135</name>
</gene>
<feature type="transmembrane region" description="Helical" evidence="1">
    <location>
        <begin position="1307"/>
        <end position="1325"/>
    </location>
</feature>
<keyword evidence="1" id="KW-1133">Transmembrane helix</keyword>
<feature type="transmembrane region" description="Helical" evidence="1">
    <location>
        <begin position="1201"/>
        <end position="1228"/>
    </location>
</feature>
<dbReference type="STRING" id="1760988.SAMN02949497_2135"/>
<reference evidence="3 4" key="1">
    <citation type="submission" date="2016-12" db="EMBL/GenBank/DDBJ databases">
        <authorList>
            <person name="Song W.-J."/>
            <person name="Kurnit D.M."/>
        </authorList>
    </citation>
    <scope>NUCLEOTIDE SEQUENCE [LARGE SCALE GENOMIC DNA]</scope>
    <source>
        <strain evidence="3 4">175</strain>
    </source>
</reference>
<feature type="chain" id="PRO_5012599464" evidence="2">
    <location>
        <begin position="22"/>
        <end position="1352"/>
    </location>
</feature>
<feature type="transmembrane region" description="Helical" evidence="1">
    <location>
        <begin position="1159"/>
        <end position="1189"/>
    </location>
</feature>
<evidence type="ECO:0000313" key="4">
    <source>
        <dbReference type="Proteomes" id="UP000192923"/>
    </source>
</evidence>
<keyword evidence="1" id="KW-0812">Transmembrane</keyword>
<dbReference type="RefSeq" id="WP_125468890.1">
    <property type="nucleotide sequence ID" value="NZ_FXAM01000001.1"/>
</dbReference>
<name>A0A1Y6CX31_9GAMM</name>
<dbReference type="EMBL" id="FXAM01000001">
    <property type="protein sequence ID" value="SMF94800.1"/>
    <property type="molecule type" value="Genomic_DNA"/>
</dbReference>
<evidence type="ECO:0000313" key="3">
    <source>
        <dbReference type="EMBL" id="SMF94800.1"/>
    </source>
</evidence>
<dbReference type="Proteomes" id="UP000192923">
    <property type="component" value="Unassembled WGS sequence"/>
</dbReference>
<feature type="signal peptide" evidence="2">
    <location>
        <begin position="1"/>
        <end position="21"/>
    </location>
</feature>
<proteinExistence type="predicted"/>
<keyword evidence="4" id="KW-1185">Reference proteome</keyword>
<protein>
    <submittedName>
        <fullName evidence="3">Uncharacterized protein</fullName>
    </submittedName>
</protein>